<dbReference type="Gene3D" id="3.30.465.10">
    <property type="match status" value="1"/>
</dbReference>
<feature type="chain" id="PRO_5042593816" description="FAD-binding PCMH-type domain-containing protein" evidence="5">
    <location>
        <begin position="22"/>
        <end position="490"/>
    </location>
</feature>
<dbReference type="InterPro" id="IPR050416">
    <property type="entry name" value="FAD-linked_Oxidoreductase"/>
</dbReference>
<dbReference type="GO" id="GO:0016491">
    <property type="term" value="F:oxidoreductase activity"/>
    <property type="evidence" value="ECO:0007669"/>
    <property type="project" value="UniProtKB-KW"/>
</dbReference>
<name>A0AAJ0FYA0_9HYPO</name>
<sequence>MARSILYALSAAAALLPVASAVPQPNACKIIDAKIPGRISYPNSATYNSSASSYYSDQERELHPGCIFRPTTTSEVSQFVKLVTSCEGAQFAVRGGGHTLWTGAANINGGITVDMRLMKSFALSPDKKIAHLGAGGIWNEIYPQLVPHKLTAMGGRVPGIGVGGFVTGGGITFEARRHGFSCENVYGYEVVLANGKVIYATQSSHSDIWLALKGGSNNFGIVTRFDVATFPLDRMWYSLLNYNYTDNVLQSHAKAFSKFMEPANFDSAAMMGIFLDYVGGAFSISDAMWYIENVSKPAVYKPFTDIPNNGGPAKLTTVDKVVEEFGGSIPATIGRAYQLTFSFKNPPADIYMQLFKIWEKGINRISKVDGIFIEFLTQPQPVTNGTNVFGLIAGKTDYVLIDMTVAYNRESDDALVQGTINNIVEKQKALLRSKGYLVDFIYLNYADISQDVLGSWGSANLNKLKGVSKKYDPKGVFQYTSPGGYKLFKK</sequence>
<evidence type="ECO:0000256" key="4">
    <source>
        <dbReference type="ARBA" id="ARBA00023002"/>
    </source>
</evidence>
<keyword evidence="3" id="KW-0274">FAD</keyword>
<evidence type="ECO:0000313" key="7">
    <source>
        <dbReference type="EMBL" id="KAK2616399.1"/>
    </source>
</evidence>
<feature type="signal peptide" evidence="5">
    <location>
        <begin position="1"/>
        <end position="21"/>
    </location>
</feature>
<dbReference type="InterPro" id="IPR012951">
    <property type="entry name" value="BBE"/>
</dbReference>
<comment type="caution">
    <text evidence="7">The sequence shown here is derived from an EMBL/GenBank/DDBJ whole genome shotgun (WGS) entry which is preliminary data.</text>
</comment>
<dbReference type="SUPFAM" id="SSF56176">
    <property type="entry name" value="FAD-binding/transporter-associated domain-like"/>
    <property type="match status" value="1"/>
</dbReference>
<dbReference type="InterPro" id="IPR036318">
    <property type="entry name" value="FAD-bd_PCMH-like_sf"/>
</dbReference>
<keyword evidence="8" id="KW-1185">Reference proteome</keyword>
<dbReference type="InterPro" id="IPR016169">
    <property type="entry name" value="FAD-bd_PCMH_sub2"/>
</dbReference>
<dbReference type="EMBL" id="JASWJB010000006">
    <property type="protein sequence ID" value="KAK2616399.1"/>
    <property type="molecule type" value="Genomic_DNA"/>
</dbReference>
<keyword evidence="2" id="KW-0285">Flavoprotein</keyword>
<feature type="domain" description="FAD-binding PCMH-type" evidence="6">
    <location>
        <begin position="60"/>
        <end position="232"/>
    </location>
</feature>
<dbReference type="PANTHER" id="PTHR42973:SF22">
    <property type="entry name" value="FAD-BINDING PCMH-TYPE DOMAIN-CONTAINING PROTEIN-RELATED"/>
    <property type="match status" value="1"/>
</dbReference>
<organism evidence="7 8">
    <name type="scientific">Conoideocrella luteorostrata</name>
    <dbReference type="NCBI Taxonomy" id="1105319"/>
    <lineage>
        <taxon>Eukaryota</taxon>
        <taxon>Fungi</taxon>
        <taxon>Dikarya</taxon>
        <taxon>Ascomycota</taxon>
        <taxon>Pezizomycotina</taxon>
        <taxon>Sordariomycetes</taxon>
        <taxon>Hypocreomycetidae</taxon>
        <taxon>Hypocreales</taxon>
        <taxon>Clavicipitaceae</taxon>
        <taxon>Conoideocrella</taxon>
    </lineage>
</organism>
<reference evidence="7" key="1">
    <citation type="submission" date="2023-06" db="EMBL/GenBank/DDBJ databases">
        <title>Conoideocrella luteorostrata (Hypocreales: Clavicipitaceae), a potential biocontrol fungus for elongate hemlock scale in United States Christmas tree production areas.</title>
        <authorList>
            <person name="Barrett H."/>
            <person name="Lovett B."/>
            <person name="Macias A.M."/>
            <person name="Stajich J.E."/>
            <person name="Kasson M.T."/>
        </authorList>
    </citation>
    <scope>NUCLEOTIDE SEQUENCE</scope>
    <source>
        <strain evidence="7">ARSEF 14590</strain>
    </source>
</reference>
<dbReference type="InterPro" id="IPR006094">
    <property type="entry name" value="Oxid_FAD_bind_N"/>
</dbReference>
<dbReference type="Pfam" id="PF01565">
    <property type="entry name" value="FAD_binding_4"/>
    <property type="match status" value="1"/>
</dbReference>
<proteinExistence type="inferred from homology"/>
<dbReference type="AlphaFoldDB" id="A0AAJ0FYA0"/>
<dbReference type="GO" id="GO:0071949">
    <property type="term" value="F:FAD binding"/>
    <property type="evidence" value="ECO:0007669"/>
    <property type="project" value="InterPro"/>
</dbReference>
<dbReference type="PANTHER" id="PTHR42973">
    <property type="entry name" value="BINDING OXIDOREDUCTASE, PUTATIVE (AFU_ORTHOLOGUE AFUA_1G17690)-RELATED"/>
    <property type="match status" value="1"/>
</dbReference>
<keyword evidence="4" id="KW-0560">Oxidoreductase</keyword>
<protein>
    <recommendedName>
        <fullName evidence="6">FAD-binding PCMH-type domain-containing protein</fullName>
    </recommendedName>
</protein>
<gene>
    <name evidence="7" type="ORF">QQS21_000640</name>
</gene>
<evidence type="ECO:0000256" key="1">
    <source>
        <dbReference type="ARBA" id="ARBA00005466"/>
    </source>
</evidence>
<dbReference type="Proteomes" id="UP001251528">
    <property type="component" value="Unassembled WGS sequence"/>
</dbReference>
<evidence type="ECO:0000256" key="5">
    <source>
        <dbReference type="SAM" id="SignalP"/>
    </source>
</evidence>
<evidence type="ECO:0000256" key="2">
    <source>
        <dbReference type="ARBA" id="ARBA00022630"/>
    </source>
</evidence>
<dbReference type="Pfam" id="PF08031">
    <property type="entry name" value="BBE"/>
    <property type="match status" value="1"/>
</dbReference>
<evidence type="ECO:0000256" key="3">
    <source>
        <dbReference type="ARBA" id="ARBA00022827"/>
    </source>
</evidence>
<evidence type="ECO:0000313" key="8">
    <source>
        <dbReference type="Proteomes" id="UP001251528"/>
    </source>
</evidence>
<accession>A0AAJ0FYA0</accession>
<evidence type="ECO:0000259" key="6">
    <source>
        <dbReference type="PROSITE" id="PS51387"/>
    </source>
</evidence>
<keyword evidence="5" id="KW-0732">Signal</keyword>
<dbReference type="InterPro" id="IPR016166">
    <property type="entry name" value="FAD-bd_PCMH"/>
</dbReference>
<comment type="similarity">
    <text evidence="1">Belongs to the oxygen-dependent FAD-linked oxidoreductase family.</text>
</comment>
<dbReference type="PROSITE" id="PS51387">
    <property type="entry name" value="FAD_PCMH"/>
    <property type="match status" value="1"/>
</dbReference>